<dbReference type="Pfam" id="PF04972">
    <property type="entry name" value="BON"/>
    <property type="match status" value="2"/>
</dbReference>
<feature type="domain" description="BON" evidence="2">
    <location>
        <begin position="48"/>
        <end position="116"/>
    </location>
</feature>
<evidence type="ECO:0000313" key="4">
    <source>
        <dbReference type="Proteomes" id="UP000298050"/>
    </source>
</evidence>
<evidence type="ECO:0000259" key="2">
    <source>
        <dbReference type="PROSITE" id="PS50914"/>
    </source>
</evidence>
<evidence type="ECO:0000256" key="1">
    <source>
        <dbReference type="SAM" id="SignalP"/>
    </source>
</evidence>
<reference evidence="3 4" key="1">
    <citation type="submission" date="2019-04" db="EMBL/GenBank/DDBJ databases">
        <title>Taxonomy of novel Haliea sp. from mangrove soil of West Coast of India.</title>
        <authorList>
            <person name="Verma A."/>
            <person name="Kumar P."/>
            <person name="Krishnamurthi S."/>
        </authorList>
    </citation>
    <scope>NUCLEOTIDE SEQUENCE [LARGE SCALE GENOMIC DNA]</scope>
    <source>
        <strain evidence="3 4">SAOS-164</strain>
    </source>
</reference>
<protein>
    <submittedName>
        <fullName evidence="3">BON domain-containing protein</fullName>
    </submittedName>
</protein>
<dbReference type="InterPro" id="IPR007055">
    <property type="entry name" value="BON_dom"/>
</dbReference>
<dbReference type="Gene3D" id="3.30.1340.30">
    <property type="match status" value="2"/>
</dbReference>
<dbReference type="PROSITE" id="PS50914">
    <property type="entry name" value="BON"/>
    <property type="match status" value="2"/>
</dbReference>
<feature type="domain" description="BON" evidence="2">
    <location>
        <begin position="134"/>
        <end position="202"/>
    </location>
</feature>
<dbReference type="SMART" id="SM00749">
    <property type="entry name" value="BON"/>
    <property type="match status" value="2"/>
</dbReference>
<dbReference type="AlphaFoldDB" id="A0A4Z0M906"/>
<organism evidence="3 4">
    <name type="scientific">Mangrovimicrobium sediminis</name>
    <dbReference type="NCBI Taxonomy" id="2562682"/>
    <lineage>
        <taxon>Bacteria</taxon>
        <taxon>Pseudomonadati</taxon>
        <taxon>Pseudomonadota</taxon>
        <taxon>Gammaproteobacteria</taxon>
        <taxon>Cellvibrionales</taxon>
        <taxon>Halieaceae</taxon>
        <taxon>Mangrovimicrobium</taxon>
    </lineage>
</organism>
<keyword evidence="4" id="KW-1185">Reference proteome</keyword>
<proteinExistence type="predicted"/>
<feature type="chain" id="PRO_5021406358" evidence="1">
    <location>
        <begin position="28"/>
        <end position="202"/>
    </location>
</feature>
<dbReference type="RefSeq" id="WP_135440770.1">
    <property type="nucleotide sequence ID" value="NZ_SRLE01000001.1"/>
</dbReference>
<dbReference type="InterPro" id="IPR051686">
    <property type="entry name" value="Lipoprotein_DolP"/>
</dbReference>
<gene>
    <name evidence="3" type="ORF">E4634_01210</name>
</gene>
<dbReference type="InterPro" id="IPR014004">
    <property type="entry name" value="Transpt-assoc_nodulatn_dom_bac"/>
</dbReference>
<dbReference type="Proteomes" id="UP000298050">
    <property type="component" value="Unassembled WGS sequence"/>
</dbReference>
<name>A0A4Z0M906_9GAMM</name>
<evidence type="ECO:0000313" key="3">
    <source>
        <dbReference type="EMBL" id="TGD76193.1"/>
    </source>
</evidence>
<dbReference type="PANTHER" id="PTHR34606">
    <property type="entry name" value="BON DOMAIN-CONTAINING PROTEIN"/>
    <property type="match status" value="1"/>
</dbReference>
<accession>A0A4Z0M906</accession>
<dbReference type="OrthoDB" id="5733310at2"/>
<feature type="signal peptide" evidence="1">
    <location>
        <begin position="1"/>
        <end position="27"/>
    </location>
</feature>
<comment type="caution">
    <text evidence="3">The sequence shown here is derived from an EMBL/GenBank/DDBJ whole genome shotgun (WGS) entry which is preliminary data.</text>
</comment>
<sequence>MKSTNFLKATTCSIILAGSLASVPALAGSNHDKAQTETQGEELKADAHNAWMEGKLETTFMLNRHLNNFTIDPEVEGGNVILLGSVENEVDRDLAEEIAYSVDGVEDVDNRLEVIPAEDDADASEEPGFADRVEDATLTAEVKLKLLANSNTDGLDINVDTEDGVVTLNGDVESDSRRDLAAQIAANVEGVKDVVNKLQVQS</sequence>
<dbReference type="PANTHER" id="PTHR34606:SF15">
    <property type="entry name" value="BON DOMAIN-CONTAINING PROTEIN"/>
    <property type="match status" value="1"/>
</dbReference>
<keyword evidence="1" id="KW-0732">Signal</keyword>
<dbReference type="EMBL" id="SRLE01000001">
    <property type="protein sequence ID" value="TGD76193.1"/>
    <property type="molecule type" value="Genomic_DNA"/>
</dbReference>